<evidence type="ECO:0000256" key="6">
    <source>
        <dbReference type="ARBA" id="ARBA00022840"/>
    </source>
</evidence>
<feature type="domain" description="Helicase ATP-binding" evidence="11">
    <location>
        <begin position="1097"/>
        <end position="1282"/>
    </location>
</feature>
<reference evidence="13" key="1">
    <citation type="submission" date="2020-05" db="EMBL/GenBank/DDBJ databases">
        <title>Phylogenomic resolution of chytrid fungi.</title>
        <authorList>
            <person name="Stajich J.E."/>
            <person name="Amses K."/>
            <person name="Simmons R."/>
            <person name="Seto K."/>
            <person name="Myers J."/>
            <person name="Bonds A."/>
            <person name="Quandt C.A."/>
            <person name="Barry K."/>
            <person name="Liu P."/>
            <person name="Grigoriev I."/>
            <person name="Longcore J.E."/>
            <person name="James T.Y."/>
        </authorList>
    </citation>
    <scope>NUCLEOTIDE SEQUENCE</scope>
    <source>
        <strain evidence="13">JEL0379</strain>
    </source>
</reference>
<gene>
    <name evidence="13" type="ORF">HDU87_006201</name>
</gene>
<sequence length="2018" mass="224278">MAQDWSAADVAAWLVRAGFGQDLADTFKENDIDGAILLDDLTENDMQTSLNIASLGKRRKLLRSIQHLRDTGCTSPPPSASQPSRDPSPSPLTARPKSAQHTSIHPQQPPITLRQTKSQSQTSSPAPAPWKFEHVDLQAVFATRSIGRRGQSSESDDHNNFSFSVAEASGGADRSNADRLKQRMMKRLFQKSHVIHADEDVTGKLKERGLEAIWIPPLPRHEKSAAVRIFQRTVRGIEERLDNSGTYGSFFADPAPPLRVAAVQQRVASNAKQPVLVGSGFEKRVVGGYSCKRKRAKTSQREAGNVVAAGDDMDSYVDDDDDDDPELPPFGESDMDDYYYDSEWEDELIEHDEDFRALHEEVGAGGDSKTPTTAHARKPEAPKALPGNQGEEDDLNNFSRSGKTWAQTRKSRKAYTGSSKRRRISSAAEVPPRLTRFLSADTVRAVIEDQIVIFKERWRKKMLPKYEAEAYKLFKQQRRSLQSLQDTRDDLQKRRLPALIDKIVSMKTSSEKEVRAQSASCETTIHHICELEWLIQLVQGPKPPRPPKPAKVEKKKKAPDGEKPPNPTKPAPQYEPDKWSDFIASEDDYAVEQASVDLSVQMQSSDTEPSADQAALAKARRQEGKRARRGLSPGRTTTLPTAKSSEELQPWLEGLPSPDKLSKQVHDEVDFTPPAPMDVMDAKDDEGGTNSDASGVFAAEQGHISSASATPRRRTSSNEEEWDFDSRETVLLEFQVTPDQRKIPTSPTKPRSGAPSPADTPKRKSASSRPKMAGPLASSPSQSQSNVIVINSDEDAIPLRPDLVGTIGPRTRRRSEKQEPKSEVSAHRRKLDAYFLQWSHEPIENLLHSIEVTKHWPLSGQPPPNPFLACLIQELNYFVLKTAPKPAENATFRQRVTVGYDEQRALLLRGYIQWRAEQTIGTDISEKDVIEEPPAIFDSGQKLARKAIKVRDNNYEDWSSDDDVKGRPATLKERLKPKTVMKARPTRVHVICTSSDESDRNDQAPASQDRRKRRDIQKIRPESQATLRKREARERQDEAIRARADKQANEKTSSLIVNLGHDKSEEHIFLAGFLERHLKPHQVEGLRFLWKNIIMVKQPGGSHAGCILAHAMGLGKTLQVIAFLYTLMTEISKNNPAIPEHIRPGRILIIAPVNVLLNWKAEFLKWIPVYHREPLREIAVLHSAATETRLNTIQRWHSRGGVLIAGYEAMVGLRKAYPAENKMCVEASLLICDEGHLIKNSVTQRTMALASMETPSRILLTGSPLQNHLTEYWCMINFACNDFLGSLSDFRNAFENPIKNGFCLDSTEGDKRLARSRMFILCKLIEPIVQRMDTAPLKAELPLKTEFIIVCKLTPLQQAAYKEVVSTMMGVLGTLPGVIRLCGHPGVFKEELDKKMDLHQGKLMEKHAANASAAPTDAGAAAAAVRIDVDATASVTSIDSEADASMTPPETENSPITLADAAAANNVPVFPIIEIDDSPEEPATPLTKNELEEELAILNKSRPGVDAIFKTVDDPFAEELSVKVKMALAIVTAARTMGEKVLVFSTSIPILHYLLSRFTAHKIASVLMEGATSQTKRQKMIHDFGADEATVFLISTRTGSVGINLQAATRVVVFDIGWNPTDAEQAIARAYRYGQTKPVTVYRLSTYGTFEETLYKINVHKSKLSKRVIDKINTSKDFTKTEMRDWCTIPADPEEIEWELNVEEEAQIALQDPILAHILSPAPDLENDRLTVNKYIDLAAIRRHDDKFAEIDNEMDESERAQSLLLYEEERNRRKSGLRIGVGILAMAATSETVQSPMDVDDVQPLILLPPDEMPTMPPPHMPSLMLPAGALPPTTPPRPVVISSSVPPRPVVSPAAPLRPVISPAAPPRPVIPPSLPVQHPNVPAAPPPAWIMKCQAELLQSYPSDRITVVAADPFRGTFNLLCLDCSGVLFPTGPSESFELFESHLNDPRHRKKVSARQDRQVSAQQQRRRSSGSHVPPLSPIKPPLPPHSPKPNSGNNRHKPLFNTSAPHRRTSL</sequence>
<protein>
    <submittedName>
        <fullName evidence="13">Uncharacterized protein</fullName>
    </submittedName>
</protein>
<evidence type="ECO:0000259" key="11">
    <source>
        <dbReference type="PROSITE" id="PS51192"/>
    </source>
</evidence>
<feature type="compositionally biased region" description="Polar residues" evidence="9">
    <location>
        <begin position="634"/>
        <end position="643"/>
    </location>
</feature>
<dbReference type="GO" id="GO:0003677">
    <property type="term" value="F:DNA binding"/>
    <property type="evidence" value="ECO:0007669"/>
    <property type="project" value="UniProtKB-KW"/>
</dbReference>
<feature type="compositionally biased region" description="Polar residues" evidence="9">
    <location>
        <begin position="596"/>
        <end position="610"/>
    </location>
</feature>
<keyword evidence="5" id="KW-0347">Helicase</keyword>
<feature type="domain" description="SAM" evidence="10">
    <location>
        <begin position="5"/>
        <end position="71"/>
    </location>
</feature>
<dbReference type="InterPro" id="IPR027417">
    <property type="entry name" value="P-loop_NTPase"/>
</dbReference>
<dbReference type="PROSITE" id="PS51192">
    <property type="entry name" value="HELICASE_ATP_BIND_1"/>
    <property type="match status" value="1"/>
</dbReference>
<feature type="compositionally biased region" description="Pro residues" evidence="9">
    <location>
        <begin position="1981"/>
        <end position="1994"/>
    </location>
</feature>
<feature type="compositionally biased region" description="Basic and acidic residues" evidence="9">
    <location>
        <begin position="816"/>
        <end position="826"/>
    </location>
</feature>
<keyword evidence="8" id="KW-0539">Nucleus</keyword>
<dbReference type="InterPro" id="IPR001660">
    <property type="entry name" value="SAM"/>
</dbReference>
<feature type="compositionally biased region" description="Basic and acidic residues" evidence="9">
    <location>
        <begin position="660"/>
        <end position="669"/>
    </location>
</feature>
<dbReference type="InterPro" id="IPR044574">
    <property type="entry name" value="ARIP4-like"/>
</dbReference>
<feature type="compositionally biased region" description="Basic residues" evidence="9">
    <location>
        <begin position="409"/>
        <end position="424"/>
    </location>
</feature>
<evidence type="ECO:0000259" key="12">
    <source>
        <dbReference type="PROSITE" id="PS51194"/>
    </source>
</evidence>
<comment type="subcellular location">
    <subcellularLocation>
        <location evidence="1">Nucleus</location>
    </subcellularLocation>
</comment>
<feature type="region of interest" description="Disordered" evidence="9">
    <location>
        <begin position="293"/>
        <end position="336"/>
    </location>
</feature>
<dbReference type="InterPro" id="IPR013761">
    <property type="entry name" value="SAM/pointed_sf"/>
</dbReference>
<dbReference type="InterPro" id="IPR001650">
    <property type="entry name" value="Helicase_C-like"/>
</dbReference>
<feature type="region of interest" description="Disordered" evidence="9">
    <location>
        <begin position="1951"/>
        <end position="2018"/>
    </location>
</feature>
<dbReference type="CDD" id="cd18793">
    <property type="entry name" value="SF2_C_SNF"/>
    <property type="match status" value="1"/>
</dbReference>
<evidence type="ECO:0000256" key="9">
    <source>
        <dbReference type="SAM" id="MobiDB-lite"/>
    </source>
</evidence>
<dbReference type="EMBL" id="JADGJQ010000052">
    <property type="protein sequence ID" value="KAJ3175381.1"/>
    <property type="molecule type" value="Genomic_DNA"/>
</dbReference>
<feature type="region of interest" description="Disordered" evidence="9">
    <location>
        <begin position="540"/>
        <end position="580"/>
    </location>
</feature>
<evidence type="ECO:0000256" key="7">
    <source>
        <dbReference type="ARBA" id="ARBA00023125"/>
    </source>
</evidence>
<evidence type="ECO:0000259" key="10">
    <source>
        <dbReference type="PROSITE" id="PS50105"/>
    </source>
</evidence>
<dbReference type="InterPro" id="IPR056026">
    <property type="entry name" value="DUF7607"/>
</dbReference>
<dbReference type="CDD" id="cd18007">
    <property type="entry name" value="DEXHc_ATRX-like"/>
    <property type="match status" value="1"/>
</dbReference>
<dbReference type="GO" id="GO:0016887">
    <property type="term" value="F:ATP hydrolysis activity"/>
    <property type="evidence" value="ECO:0007669"/>
    <property type="project" value="InterPro"/>
</dbReference>
<feature type="compositionally biased region" description="Basic and acidic residues" evidence="9">
    <location>
        <begin position="1028"/>
        <end position="1047"/>
    </location>
</feature>
<dbReference type="InterPro" id="IPR049730">
    <property type="entry name" value="SNF2/RAD54-like_C"/>
</dbReference>
<dbReference type="Pfam" id="PF00176">
    <property type="entry name" value="SNF2-rel_dom"/>
    <property type="match status" value="1"/>
</dbReference>
<dbReference type="SUPFAM" id="SSF47769">
    <property type="entry name" value="SAM/Pointed domain"/>
    <property type="match status" value="1"/>
</dbReference>
<dbReference type="InterPro" id="IPR000330">
    <property type="entry name" value="SNF2_N"/>
</dbReference>
<dbReference type="PROSITE" id="PS50105">
    <property type="entry name" value="SAM_DOMAIN"/>
    <property type="match status" value="1"/>
</dbReference>
<dbReference type="Pfam" id="PF07647">
    <property type="entry name" value="SAM_2"/>
    <property type="match status" value="1"/>
</dbReference>
<evidence type="ECO:0000256" key="5">
    <source>
        <dbReference type="ARBA" id="ARBA00022806"/>
    </source>
</evidence>
<dbReference type="SUPFAM" id="SSF52540">
    <property type="entry name" value="P-loop containing nucleoside triphosphate hydrolases"/>
    <property type="match status" value="2"/>
</dbReference>
<dbReference type="GO" id="GO:0005524">
    <property type="term" value="F:ATP binding"/>
    <property type="evidence" value="ECO:0007669"/>
    <property type="project" value="UniProtKB-KW"/>
</dbReference>
<feature type="region of interest" description="Disordered" evidence="9">
    <location>
        <begin position="980"/>
        <end position="1047"/>
    </location>
</feature>
<dbReference type="SMART" id="SM00490">
    <property type="entry name" value="HELICc"/>
    <property type="match status" value="1"/>
</dbReference>
<keyword evidence="4" id="KW-0378">Hydrolase</keyword>
<dbReference type="GO" id="GO:0005634">
    <property type="term" value="C:nucleus"/>
    <property type="evidence" value="ECO:0007669"/>
    <property type="project" value="UniProtKB-SubCell"/>
</dbReference>
<comment type="similarity">
    <text evidence="2">Belongs to the SNF2/RAD54 helicase family.</text>
</comment>
<dbReference type="InterPro" id="IPR038718">
    <property type="entry name" value="SNF2-like_sf"/>
</dbReference>
<evidence type="ECO:0000256" key="3">
    <source>
        <dbReference type="ARBA" id="ARBA00022741"/>
    </source>
</evidence>
<dbReference type="Pfam" id="PF24580">
    <property type="entry name" value="DUF7607"/>
    <property type="match status" value="1"/>
</dbReference>
<keyword evidence="6" id="KW-0067">ATP-binding</keyword>
<proteinExistence type="inferred from homology"/>
<feature type="region of interest" description="Disordered" evidence="9">
    <location>
        <begin position="799"/>
        <end position="826"/>
    </location>
</feature>
<evidence type="ECO:0000256" key="4">
    <source>
        <dbReference type="ARBA" id="ARBA00022801"/>
    </source>
</evidence>
<dbReference type="Gene3D" id="3.40.50.300">
    <property type="entry name" value="P-loop containing nucleotide triphosphate hydrolases"/>
    <property type="match status" value="1"/>
</dbReference>
<feature type="region of interest" description="Disordered" evidence="9">
    <location>
        <begin position="147"/>
        <end position="176"/>
    </location>
</feature>
<dbReference type="GO" id="GO:0004386">
    <property type="term" value="F:helicase activity"/>
    <property type="evidence" value="ECO:0007669"/>
    <property type="project" value="UniProtKB-KW"/>
</dbReference>
<feature type="compositionally biased region" description="Polar residues" evidence="9">
    <location>
        <begin position="396"/>
        <end position="408"/>
    </location>
</feature>
<feature type="region of interest" description="Disordered" evidence="9">
    <location>
        <begin position="362"/>
        <end position="427"/>
    </location>
</feature>
<dbReference type="Proteomes" id="UP001212152">
    <property type="component" value="Unassembled WGS sequence"/>
</dbReference>
<feature type="region of interest" description="Disordered" evidence="9">
    <location>
        <begin position="69"/>
        <end position="130"/>
    </location>
</feature>
<dbReference type="Gene3D" id="3.40.50.10810">
    <property type="entry name" value="Tandem AAA-ATPase domain"/>
    <property type="match status" value="1"/>
</dbReference>
<evidence type="ECO:0000256" key="1">
    <source>
        <dbReference type="ARBA" id="ARBA00004123"/>
    </source>
</evidence>
<dbReference type="SMART" id="SM00454">
    <property type="entry name" value="SAM"/>
    <property type="match status" value="1"/>
</dbReference>
<evidence type="ECO:0000313" key="14">
    <source>
        <dbReference type="Proteomes" id="UP001212152"/>
    </source>
</evidence>
<evidence type="ECO:0000256" key="2">
    <source>
        <dbReference type="ARBA" id="ARBA00007025"/>
    </source>
</evidence>
<dbReference type="Pfam" id="PF00271">
    <property type="entry name" value="Helicase_C"/>
    <property type="match status" value="1"/>
</dbReference>
<feature type="domain" description="Helicase C-terminal" evidence="12">
    <location>
        <begin position="1529"/>
        <end position="1687"/>
    </location>
</feature>
<dbReference type="SMART" id="SM00487">
    <property type="entry name" value="DEXDc"/>
    <property type="match status" value="1"/>
</dbReference>
<organism evidence="13 14">
    <name type="scientific">Geranomyces variabilis</name>
    <dbReference type="NCBI Taxonomy" id="109894"/>
    <lineage>
        <taxon>Eukaryota</taxon>
        <taxon>Fungi</taxon>
        <taxon>Fungi incertae sedis</taxon>
        <taxon>Chytridiomycota</taxon>
        <taxon>Chytridiomycota incertae sedis</taxon>
        <taxon>Chytridiomycetes</taxon>
        <taxon>Spizellomycetales</taxon>
        <taxon>Powellomycetaceae</taxon>
        <taxon>Geranomyces</taxon>
    </lineage>
</organism>
<dbReference type="PANTHER" id="PTHR45797">
    <property type="entry name" value="RAD54-LIKE"/>
    <property type="match status" value="1"/>
</dbReference>
<dbReference type="PROSITE" id="PS51194">
    <property type="entry name" value="HELICASE_CTER"/>
    <property type="match status" value="1"/>
</dbReference>
<dbReference type="PANTHER" id="PTHR45797:SF1">
    <property type="entry name" value="HELICASE ARIP4"/>
    <property type="match status" value="1"/>
</dbReference>
<feature type="region of interest" description="Disordered" evidence="9">
    <location>
        <begin position="594"/>
        <end position="785"/>
    </location>
</feature>
<accession>A0AAD5TI79</accession>
<feature type="compositionally biased region" description="Acidic residues" evidence="9">
    <location>
        <begin position="311"/>
        <end position="326"/>
    </location>
</feature>
<name>A0AAD5TI79_9FUNG</name>
<comment type="caution">
    <text evidence="13">The sequence shown here is derived from an EMBL/GenBank/DDBJ whole genome shotgun (WGS) entry which is preliminary data.</text>
</comment>
<feature type="compositionally biased region" description="Pro residues" evidence="9">
    <location>
        <begin position="75"/>
        <end position="90"/>
    </location>
</feature>
<dbReference type="InterPro" id="IPR014001">
    <property type="entry name" value="Helicase_ATP-bd"/>
</dbReference>
<keyword evidence="3" id="KW-0547">Nucleotide-binding</keyword>
<keyword evidence="14" id="KW-1185">Reference proteome</keyword>
<dbReference type="Gene3D" id="1.10.150.50">
    <property type="entry name" value="Transcription Factor, Ets-1"/>
    <property type="match status" value="1"/>
</dbReference>
<evidence type="ECO:0000256" key="8">
    <source>
        <dbReference type="ARBA" id="ARBA00023242"/>
    </source>
</evidence>
<feature type="compositionally biased region" description="Low complexity" evidence="9">
    <location>
        <begin position="115"/>
        <end position="125"/>
    </location>
</feature>
<keyword evidence="7" id="KW-0238">DNA-binding</keyword>
<evidence type="ECO:0000313" key="13">
    <source>
        <dbReference type="EMBL" id="KAJ3175381.1"/>
    </source>
</evidence>